<dbReference type="InterPro" id="IPR004827">
    <property type="entry name" value="bZIP"/>
</dbReference>
<evidence type="ECO:0000256" key="2">
    <source>
        <dbReference type="ARBA" id="ARBA00023163"/>
    </source>
</evidence>
<dbReference type="SUPFAM" id="SSF57959">
    <property type="entry name" value="Leucine zipper domain"/>
    <property type="match status" value="1"/>
</dbReference>
<reference evidence="8" key="1">
    <citation type="journal article" date="2016" name="Nature">
        <title>The genome of the seagrass Zostera marina reveals angiosperm adaptation to the sea.</title>
        <authorList>
            <person name="Olsen J.L."/>
            <person name="Rouze P."/>
            <person name="Verhelst B."/>
            <person name="Lin Y.-C."/>
            <person name="Bayer T."/>
            <person name="Collen J."/>
            <person name="Dattolo E."/>
            <person name="De Paoli E."/>
            <person name="Dittami S."/>
            <person name="Maumus F."/>
            <person name="Michel G."/>
            <person name="Kersting A."/>
            <person name="Lauritano C."/>
            <person name="Lohaus R."/>
            <person name="Toepel M."/>
            <person name="Tonon T."/>
            <person name="Vanneste K."/>
            <person name="Amirebrahimi M."/>
            <person name="Brakel J."/>
            <person name="Bostroem C."/>
            <person name="Chovatia M."/>
            <person name="Grimwood J."/>
            <person name="Jenkins J.W."/>
            <person name="Jueterbock A."/>
            <person name="Mraz A."/>
            <person name="Stam W.T."/>
            <person name="Tice H."/>
            <person name="Bornberg-Bauer E."/>
            <person name="Green P.J."/>
            <person name="Pearson G.A."/>
            <person name="Procaccini G."/>
            <person name="Duarte C.M."/>
            <person name="Schmutz J."/>
            <person name="Reusch T.B.H."/>
            <person name="Van de Peer Y."/>
        </authorList>
    </citation>
    <scope>NUCLEOTIDE SEQUENCE [LARGE SCALE GENOMIC DNA]</scope>
    <source>
        <strain evidence="8">cv. Finnish</strain>
    </source>
</reference>
<dbReference type="SMART" id="SM00338">
    <property type="entry name" value="BRLZ"/>
    <property type="match status" value="1"/>
</dbReference>
<dbReference type="InterPro" id="IPR046347">
    <property type="entry name" value="bZIP_sf"/>
</dbReference>
<evidence type="ECO:0000256" key="5">
    <source>
        <dbReference type="SAM" id="Phobius"/>
    </source>
</evidence>
<dbReference type="OrthoDB" id="674948at2759"/>
<comment type="caution">
    <text evidence="7">The sequence shown here is derived from an EMBL/GenBank/DDBJ whole genome shotgun (WGS) entry which is preliminary data.</text>
</comment>
<keyword evidence="5" id="KW-0812">Transmembrane</keyword>
<proteinExistence type="predicted"/>
<dbReference type="PANTHER" id="PTHR37616:SF2">
    <property type="entry name" value="BZIP DOMAIN-CONTAINING PROTEIN"/>
    <property type="match status" value="1"/>
</dbReference>
<evidence type="ECO:0000256" key="4">
    <source>
        <dbReference type="SAM" id="MobiDB-lite"/>
    </source>
</evidence>
<dbReference type="PROSITE" id="PS00036">
    <property type="entry name" value="BZIP_BASIC"/>
    <property type="match status" value="1"/>
</dbReference>
<dbReference type="Pfam" id="PF00170">
    <property type="entry name" value="bZIP_1"/>
    <property type="match status" value="1"/>
</dbReference>
<feature type="coiled-coil region" evidence="3">
    <location>
        <begin position="158"/>
        <end position="192"/>
    </location>
</feature>
<gene>
    <name evidence="7" type="ORF">ZOSMA_96G00050</name>
</gene>
<dbReference type="EMBL" id="LFYR01002199">
    <property type="protein sequence ID" value="KMZ56332.1"/>
    <property type="molecule type" value="Genomic_DNA"/>
</dbReference>
<keyword evidence="2" id="KW-0804">Transcription</keyword>
<dbReference type="AlphaFoldDB" id="A0A0K9NJS3"/>
<sequence>MELAITEYDFESFFESISVDFDFDADFPLPEIAEDIAFPSNMDQPSAMTNDPTNSSPLWVKDLENFLMTGDEDGEGETEVIHPDLLPYASSEDLSEKRSEGEVTGKGMDLEVRSEEGTEGGDLSGIKGDVDEERSGDEDISKKRLRQIKNRDSAMKSRERKRKYVKDLEAKAKILESECRRLEHLYQCVKAENISLHRHLQKDSVSVVYQAGQESAVLFKESLLLGSLFWLVSIAYLFLGSNLLTWNLLDGAGKKGRSDPRKKQDQETVLTRGIRSEILLTPPVLNSKSVFMRRRYKALKPKFKKIILISCS</sequence>
<keyword evidence="8" id="KW-1185">Reference proteome</keyword>
<evidence type="ECO:0000313" key="7">
    <source>
        <dbReference type="EMBL" id="KMZ56332.1"/>
    </source>
</evidence>
<name>A0A0K9NJS3_ZOSMR</name>
<evidence type="ECO:0000256" key="1">
    <source>
        <dbReference type="ARBA" id="ARBA00023015"/>
    </source>
</evidence>
<dbReference type="CDD" id="cd14704">
    <property type="entry name" value="bZIP_HY5-like"/>
    <property type="match status" value="1"/>
</dbReference>
<keyword evidence="3" id="KW-0175">Coiled coil</keyword>
<keyword evidence="5" id="KW-0472">Membrane</keyword>
<accession>A0A0K9NJS3</accession>
<dbReference type="Gene3D" id="1.20.5.170">
    <property type="match status" value="1"/>
</dbReference>
<protein>
    <recommendedName>
        <fullName evidence="6">BZIP domain-containing protein</fullName>
    </recommendedName>
</protein>
<dbReference type="PROSITE" id="PS50217">
    <property type="entry name" value="BZIP"/>
    <property type="match status" value="1"/>
</dbReference>
<dbReference type="GO" id="GO:0003700">
    <property type="term" value="F:DNA-binding transcription factor activity"/>
    <property type="evidence" value="ECO:0007669"/>
    <property type="project" value="InterPro"/>
</dbReference>
<evidence type="ECO:0000313" key="8">
    <source>
        <dbReference type="Proteomes" id="UP000036987"/>
    </source>
</evidence>
<dbReference type="Proteomes" id="UP000036987">
    <property type="component" value="Unassembled WGS sequence"/>
</dbReference>
<keyword evidence="1" id="KW-0805">Transcription regulation</keyword>
<feature type="transmembrane region" description="Helical" evidence="5">
    <location>
        <begin position="228"/>
        <end position="249"/>
    </location>
</feature>
<feature type="compositionally biased region" description="Basic and acidic residues" evidence="4">
    <location>
        <begin position="94"/>
        <end position="116"/>
    </location>
</feature>
<evidence type="ECO:0000256" key="3">
    <source>
        <dbReference type="SAM" id="Coils"/>
    </source>
</evidence>
<dbReference type="STRING" id="29655.A0A0K9NJS3"/>
<feature type="domain" description="BZIP" evidence="6">
    <location>
        <begin position="140"/>
        <end position="203"/>
    </location>
</feature>
<evidence type="ECO:0000259" key="6">
    <source>
        <dbReference type="PROSITE" id="PS50217"/>
    </source>
</evidence>
<organism evidence="7 8">
    <name type="scientific">Zostera marina</name>
    <name type="common">Eelgrass</name>
    <dbReference type="NCBI Taxonomy" id="29655"/>
    <lineage>
        <taxon>Eukaryota</taxon>
        <taxon>Viridiplantae</taxon>
        <taxon>Streptophyta</taxon>
        <taxon>Embryophyta</taxon>
        <taxon>Tracheophyta</taxon>
        <taxon>Spermatophyta</taxon>
        <taxon>Magnoliopsida</taxon>
        <taxon>Liliopsida</taxon>
        <taxon>Zosteraceae</taxon>
        <taxon>Zostera</taxon>
    </lineage>
</organism>
<keyword evidence="5" id="KW-1133">Transmembrane helix</keyword>
<feature type="region of interest" description="Disordered" evidence="4">
    <location>
        <begin position="90"/>
        <end position="140"/>
    </location>
</feature>
<dbReference type="PANTHER" id="PTHR37616">
    <property type="entry name" value="BZIP TRANSCRIPTION FACTOR 60-LIKE"/>
    <property type="match status" value="1"/>
</dbReference>